<keyword evidence="2" id="KW-1185">Reference proteome</keyword>
<gene>
    <name evidence="1" type="ORF">BV22DRAFT_377611</name>
</gene>
<accession>A0ACB8BJT9</accession>
<proteinExistence type="predicted"/>
<protein>
    <submittedName>
        <fullName evidence="1">WD40 repeat-like protein</fullName>
    </submittedName>
</protein>
<name>A0ACB8BJT9_9AGAM</name>
<organism evidence="1 2">
    <name type="scientific">Leucogyrophana mollusca</name>
    <dbReference type="NCBI Taxonomy" id="85980"/>
    <lineage>
        <taxon>Eukaryota</taxon>
        <taxon>Fungi</taxon>
        <taxon>Dikarya</taxon>
        <taxon>Basidiomycota</taxon>
        <taxon>Agaricomycotina</taxon>
        <taxon>Agaricomycetes</taxon>
        <taxon>Agaricomycetidae</taxon>
        <taxon>Boletales</taxon>
        <taxon>Boletales incertae sedis</taxon>
        <taxon>Leucogyrophana</taxon>
    </lineage>
</organism>
<dbReference type="Proteomes" id="UP000790709">
    <property type="component" value="Unassembled WGS sequence"/>
</dbReference>
<comment type="caution">
    <text evidence="1">The sequence shown here is derived from an EMBL/GenBank/DDBJ whole genome shotgun (WGS) entry which is preliminary data.</text>
</comment>
<reference evidence="1" key="1">
    <citation type="journal article" date="2021" name="New Phytol.">
        <title>Evolutionary innovations through gain and loss of genes in the ectomycorrhizal Boletales.</title>
        <authorList>
            <person name="Wu G."/>
            <person name="Miyauchi S."/>
            <person name="Morin E."/>
            <person name="Kuo A."/>
            <person name="Drula E."/>
            <person name="Varga T."/>
            <person name="Kohler A."/>
            <person name="Feng B."/>
            <person name="Cao Y."/>
            <person name="Lipzen A."/>
            <person name="Daum C."/>
            <person name="Hundley H."/>
            <person name="Pangilinan J."/>
            <person name="Johnson J."/>
            <person name="Barry K."/>
            <person name="LaButti K."/>
            <person name="Ng V."/>
            <person name="Ahrendt S."/>
            <person name="Min B."/>
            <person name="Choi I.G."/>
            <person name="Park H."/>
            <person name="Plett J.M."/>
            <person name="Magnuson J."/>
            <person name="Spatafora J.W."/>
            <person name="Nagy L.G."/>
            <person name="Henrissat B."/>
            <person name="Grigoriev I.V."/>
            <person name="Yang Z.L."/>
            <person name="Xu J."/>
            <person name="Martin F.M."/>
        </authorList>
    </citation>
    <scope>NUCLEOTIDE SEQUENCE</scope>
    <source>
        <strain evidence="1">KUC20120723A-06</strain>
    </source>
</reference>
<evidence type="ECO:0000313" key="2">
    <source>
        <dbReference type="Proteomes" id="UP000790709"/>
    </source>
</evidence>
<evidence type="ECO:0000313" key="1">
    <source>
        <dbReference type="EMBL" id="KAH7926130.1"/>
    </source>
</evidence>
<dbReference type="EMBL" id="MU266388">
    <property type="protein sequence ID" value="KAH7926130.1"/>
    <property type="molecule type" value="Genomic_DNA"/>
</dbReference>
<sequence length="435" mass="47051">MSVYSILTEYSRVRPASSRPTRVFKGHTKGVNSVAYFPDGRHVASASDDGTVIIWNAESGRQDGQPLQHDSGVTQIVISPDGRRIASETEKRVVVWDVLMREVVHEIEGGVHKLAYSPDGRWLVTVLTSLGGSGIRFWDADTGRPGRDPLEYGNDLVLCAAFSPDGSRIAAGLLNTFQVFDFATGKVVVGPIKCHTAFLSSIVYSPDGRLLVTASVDESIHVWDSKTGVQVGKPIAPPGPFIGSTPIITDGRRIVSGRGDRTIRVWDLGTRLQVGESFYADGGVHSIAFSPDGRYIVGGNNHGVVSLWDTEPLATQGSRHAPTKLNNGAPSINFSLLDLPAVVQQQPATQRPQERKPSVDDDFGIPTRYARPSGPSNLSRILHSSNKHRPFTRPSLVTNGRATSVNTGNVYALANLPPLQISQMVHRVLFQASNP</sequence>